<evidence type="ECO:0008006" key="4">
    <source>
        <dbReference type="Google" id="ProtNLM"/>
    </source>
</evidence>
<reference evidence="2 3" key="1">
    <citation type="journal article" date="2025" name="Microbiol. Resour. Announc.">
        <title>Draft genome sequences for Neonectria magnoliae and Neonectria punicea, canker pathogens of Liriodendron tulipifera and Acer saccharum in West Virginia.</title>
        <authorList>
            <person name="Petronek H.M."/>
            <person name="Kasson M.T."/>
            <person name="Metheny A.M."/>
            <person name="Stauder C.M."/>
            <person name="Lovett B."/>
            <person name="Lynch S.C."/>
            <person name="Garnas J.R."/>
            <person name="Kasson L.R."/>
            <person name="Stajich J.E."/>
        </authorList>
    </citation>
    <scope>NUCLEOTIDE SEQUENCE [LARGE SCALE GENOMIC DNA]</scope>
    <source>
        <strain evidence="2 3">NRRL 64653</strain>
    </source>
</reference>
<dbReference type="Proteomes" id="UP001498476">
    <property type="component" value="Unassembled WGS sequence"/>
</dbReference>
<dbReference type="EMBL" id="JAZAVJ010000232">
    <property type="protein sequence ID" value="KAK7403724.1"/>
    <property type="molecule type" value="Genomic_DNA"/>
</dbReference>
<comment type="caution">
    <text evidence="2">The sequence shown here is derived from an EMBL/GenBank/DDBJ whole genome shotgun (WGS) entry which is preliminary data.</text>
</comment>
<name>A0ABR1GPF8_9HYPO</name>
<feature type="compositionally biased region" description="Acidic residues" evidence="1">
    <location>
        <begin position="33"/>
        <end position="57"/>
    </location>
</feature>
<keyword evidence="3" id="KW-1185">Reference proteome</keyword>
<evidence type="ECO:0000313" key="3">
    <source>
        <dbReference type="Proteomes" id="UP001498476"/>
    </source>
</evidence>
<evidence type="ECO:0000256" key="1">
    <source>
        <dbReference type="SAM" id="MobiDB-lite"/>
    </source>
</evidence>
<organism evidence="2 3">
    <name type="scientific">Neonectria punicea</name>
    <dbReference type="NCBI Taxonomy" id="979145"/>
    <lineage>
        <taxon>Eukaryota</taxon>
        <taxon>Fungi</taxon>
        <taxon>Dikarya</taxon>
        <taxon>Ascomycota</taxon>
        <taxon>Pezizomycotina</taxon>
        <taxon>Sordariomycetes</taxon>
        <taxon>Hypocreomycetidae</taxon>
        <taxon>Hypocreales</taxon>
        <taxon>Nectriaceae</taxon>
        <taxon>Neonectria</taxon>
    </lineage>
</organism>
<protein>
    <recommendedName>
        <fullName evidence="4">C2H2-type domain-containing protein</fullName>
    </recommendedName>
</protein>
<proteinExistence type="predicted"/>
<accession>A0ABR1GPF8</accession>
<feature type="region of interest" description="Disordered" evidence="1">
    <location>
        <begin position="1"/>
        <end position="69"/>
    </location>
</feature>
<feature type="non-terminal residue" evidence="2">
    <location>
        <position position="93"/>
    </location>
</feature>
<gene>
    <name evidence="2" type="ORF">QQX98_010496</name>
</gene>
<sequence length="93" mass="10396">MLEVQMHLPRLRDSCDVASNGVDLNGAIVDGGNDSDDESDDDDDDDDDDNDNDDADGDSGRLEDQASFHCPYPGCRRKKMFKDRTGLERHYQS</sequence>
<evidence type="ECO:0000313" key="2">
    <source>
        <dbReference type="EMBL" id="KAK7403724.1"/>
    </source>
</evidence>